<evidence type="ECO:0000256" key="1">
    <source>
        <dbReference type="ARBA" id="ARBA00001974"/>
    </source>
</evidence>
<comment type="cofactor">
    <cofactor evidence="1 4">
        <name>FAD</name>
        <dbReference type="ChEBI" id="CHEBI:57692"/>
    </cofactor>
</comment>
<dbReference type="Proteomes" id="UP000053263">
    <property type="component" value="Unassembled WGS sequence"/>
</dbReference>
<evidence type="ECO:0000256" key="4">
    <source>
        <dbReference type="RuleBase" id="RU362067"/>
    </source>
</evidence>
<keyword evidence="4" id="KW-0285">Flavoprotein</keyword>
<keyword evidence="5" id="KW-0732">Signal</keyword>
<evidence type="ECO:0000256" key="2">
    <source>
        <dbReference type="ARBA" id="ARBA00023002"/>
    </source>
</evidence>
<dbReference type="InterPro" id="IPR036188">
    <property type="entry name" value="FAD/NAD-bd_sf"/>
</dbReference>
<protein>
    <recommendedName>
        <fullName evidence="4">Amine oxidase</fullName>
        <ecNumber evidence="4">1.4.3.-</ecNumber>
    </recommendedName>
</protein>
<evidence type="ECO:0000313" key="7">
    <source>
        <dbReference type="EMBL" id="KII83849.1"/>
    </source>
</evidence>
<organism evidence="7 8">
    <name type="scientific">Plicaturopsis crispa FD-325 SS-3</name>
    <dbReference type="NCBI Taxonomy" id="944288"/>
    <lineage>
        <taxon>Eukaryota</taxon>
        <taxon>Fungi</taxon>
        <taxon>Dikarya</taxon>
        <taxon>Basidiomycota</taxon>
        <taxon>Agaricomycotina</taxon>
        <taxon>Agaricomycetes</taxon>
        <taxon>Agaricomycetidae</taxon>
        <taxon>Amylocorticiales</taxon>
        <taxon>Amylocorticiaceae</taxon>
        <taxon>Plicatura</taxon>
        <taxon>Plicaturopsis crispa</taxon>
    </lineage>
</organism>
<dbReference type="InterPro" id="IPR001613">
    <property type="entry name" value="Flavin_amine_oxidase"/>
</dbReference>
<dbReference type="AlphaFoldDB" id="A0A0C9T3H4"/>
<proteinExistence type="inferred from homology"/>
<feature type="chain" id="PRO_5002213456" description="Amine oxidase" evidence="5">
    <location>
        <begin position="21"/>
        <end position="502"/>
    </location>
</feature>
<evidence type="ECO:0000256" key="3">
    <source>
        <dbReference type="PIRSR" id="PIRSR601613-1"/>
    </source>
</evidence>
<dbReference type="GO" id="GO:0016491">
    <property type="term" value="F:oxidoreductase activity"/>
    <property type="evidence" value="ECO:0007669"/>
    <property type="project" value="UniProtKB-KW"/>
</dbReference>
<feature type="binding site" evidence="3">
    <location>
        <position position="257"/>
    </location>
    <ligand>
        <name>FAD</name>
        <dbReference type="ChEBI" id="CHEBI:57692"/>
    </ligand>
</feature>
<reference evidence="7 8" key="1">
    <citation type="submission" date="2014-06" db="EMBL/GenBank/DDBJ databases">
        <title>Evolutionary Origins and Diversification of the Mycorrhizal Mutualists.</title>
        <authorList>
            <consortium name="DOE Joint Genome Institute"/>
            <consortium name="Mycorrhizal Genomics Consortium"/>
            <person name="Kohler A."/>
            <person name="Kuo A."/>
            <person name="Nagy L.G."/>
            <person name="Floudas D."/>
            <person name="Copeland A."/>
            <person name="Barry K.W."/>
            <person name="Cichocki N."/>
            <person name="Veneault-Fourrey C."/>
            <person name="LaButti K."/>
            <person name="Lindquist E.A."/>
            <person name="Lipzen A."/>
            <person name="Lundell T."/>
            <person name="Morin E."/>
            <person name="Murat C."/>
            <person name="Riley R."/>
            <person name="Ohm R."/>
            <person name="Sun H."/>
            <person name="Tunlid A."/>
            <person name="Henrissat B."/>
            <person name="Grigoriev I.V."/>
            <person name="Hibbett D.S."/>
            <person name="Martin F."/>
        </authorList>
    </citation>
    <scope>NUCLEOTIDE SEQUENCE [LARGE SCALE GENOMIC DNA]</scope>
    <source>
        <strain evidence="7 8">FD-325 SS-3</strain>
    </source>
</reference>
<feature type="domain" description="Amine oxidase" evidence="6">
    <location>
        <begin position="48"/>
        <end position="475"/>
    </location>
</feature>
<dbReference type="InterPro" id="IPR002937">
    <property type="entry name" value="Amino_oxidase"/>
</dbReference>
<dbReference type="Pfam" id="PF01593">
    <property type="entry name" value="Amino_oxidase"/>
    <property type="match status" value="1"/>
</dbReference>
<evidence type="ECO:0000256" key="5">
    <source>
        <dbReference type="SAM" id="SignalP"/>
    </source>
</evidence>
<feature type="signal peptide" evidence="5">
    <location>
        <begin position="1"/>
        <end position="20"/>
    </location>
</feature>
<accession>A0A0C9T3H4</accession>
<dbReference type="OrthoDB" id="5046242at2759"/>
<name>A0A0C9T3H4_PLICR</name>
<dbReference type="SUPFAM" id="SSF51905">
    <property type="entry name" value="FAD/NAD(P)-binding domain"/>
    <property type="match status" value="1"/>
</dbReference>
<dbReference type="PRINTS" id="PR00757">
    <property type="entry name" value="AMINEOXDASEF"/>
</dbReference>
<feature type="binding site" evidence="3">
    <location>
        <begin position="69"/>
        <end position="70"/>
    </location>
    <ligand>
        <name>FAD</name>
        <dbReference type="ChEBI" id="CHEBI:57692"/>
    </ligand>
</feature>
<dbReference type="InterPro" id="IPR050281">
    <property type="entry name" value="Flavin_monoamine_oxidase"/>
</dbReference>
<dbReference type="EC" id="1.4.3.-" evidence="4"/>
<gene>
    <name evidence="7" type="ORF">PLICRDRAFT_118883</name>
</gene>
<dbReference type="PANTHER" id="PTHR10742">
    <property type="entry name" value="FLAVIN MONOAMINE OXIDASE"/>
    <property type="match status" value="1"/>
</dbReference>
<sequence length="502" mass="55426">MASKIFFALSLLALGSVVTSRSIPGADSATDATKRANDVKVLILGGGIAGVIAARTLHEQGIDDFMLVEAQDQLGGRLKSITFGAPGKEVVLELGANWIQGTQDGDGPPNPILTLAQKHGLHTVYNDWDDIKTYDHTGAVDYLDVFNQSVDAYTDLTVSAGARVAKKLVDGTARTGYSLGGAKSRTAHAAASEYYQFDWSTPEESSWIASSWGNNFTYNTFGDDNLMSIDQRGFKEYIQAEADDFLDPSQLALNALVQNISYSNSGVSVVLADGETLTADYALCTFSLGVLQHDDVRFVPELPQWKEEAIQSMTMATYSKIFLQFPKKFWADNEARMALYADTERGRYPVWQSLDHAKFFLGSGIFFVTVTGDFSQRIEALSDTEVQAEVMGVVRNMFPDVDVPEPLAFHYNRWFSDPLFRGSYSNWPSSFFSEHHENLRATVDDRLWFAGEATSQKFFGFMHGAYYEGLEVATSMAKCIKGGGCVTLNHVEDVTNAHPYWI</sequence>
<dbReference type="EMBL" id="KN832574">
    <property type="protein sequence ID" value="KII83849.1"/>
    <property type="molecule type" value="Genomic_DNA"/>
</dbReference>
<keyword evidence="2 4" id="KW-0560">Oxidoreductase</keyword>
<dbReference type="SUPFAM" id="SSF54373">
    <property type="entry name" value="FAD-linked reductases, C-terminal domain"/>
    <property type="match status" value="1"/>
</dbReference>
<dbReference type="GO" id="GO:0006598">
    <property type="term" value="P:polyamine catabolic process"/>
    <property type="evidence" value="ECO:0007669"/>
    <property type="project" value="TreeGrafter"/>
</dbReference>
<dbReference type="HOGENOM" id="CLU_004498_6_0_1"/>
<dbReference type="Gene3D" id="3.50.50.60">
    <property type="entry name" value="FAD/NAD(P)-binding domain"/>
    <property type="match status" value="1"/>
</dbReference>
<keyword evidence="4" id="KW-0274">FAD</keyword>
<dbReference type="PANTHER" id="PTHR10742:SF313">
    <property type="entry name" value="AMINE OXIDASE"/>
    <property type="match status" value="1"/>
</dbReference>
<evidence type="ECO:0000313" key="8">
    <source>
        <dbReference type="Proteomes" id="UP000053263"/>
    </source>
</evidence>
<dbReference type="Gene3D" id="3.90.660.10">
    <property type="match status" value="1"/>
</dbReference>
<comment type="similarity">
    <text evidence="4">Belongs to the flavin monoamine oxidase family.</text>
</comment>
<keyword evidence="8" id="KW-1185">Reference proteome</keyword>
<evidence type="ECO:0000259" key="6">
    <source>
        <dbReference type="Pfam" id="PF01593"/>
    </source>
</evidence>